<keyword evidence="3" id="KW-1185">Reference proteome</keyword>
<organism evidence="1">
    <name type="scientific">Glycine max</name>
    <name type="common">Soybean</name>
    <name type="synonym">Glycine hispida</name>
    <dbReference type="NCBI Taxonomy" id="3847"/>
    <lineage>
        <taxon>Eukaryota</taxon>
        <taxon>Viridiplantae</taxon>
        <taxon>Streptophyta</taxon>
        <taxon>Embryophyta</taxon>
        <taxon>Tracheophyta</taxon>
        <taxon>Spermatophyta</taxon>
        <taxon>Magnoliopsida</taxon>
        <taxon>eudicotyledons</taxon>
        <taxon>Gunneridae</taxon>
        <taxon>Pentapetalae</taxon>
        <taxon>rosids</taxon>
        <taxon>fabids</taxon>
        <taxon>Fabales</taxon>
        <taxon>Fabaceae</taxon>
        <taxon>Papilionoideae</taxon>
        <taxon>50 kb inversion clade</taxon>
        <taxon>NPAAA clade</taxon>
        <taxon>indigoferoid/millettioid clade</taxon>
        <taxon>Phaseoleae</taxon>
        <taxon>Glycine</taxon>
        <taxon>Glycine subgen. Soja</taxon>
    </lineage>
</organism>
<dbReference type="EMBL" id="CM000834">
    <property type="protein sequence ID" value="KRH77820.1"/>
    <property type="molecule type" value="Genomic_DNA"/>
</dbReference>
<evidence type="ECO:0000313" key="1">
    <source>
        <dbReference type="EMBL" id="KRH77820.1"/>
    </source>
</evidence>
<dbReference type="Proteomes" id="UP000008827">
    <property type="component" value="Chromosome 1"/>
</dbReference>
<evidence type="ECO:0000313" key="3">
    <source>
        <dbReference type="Proteomes" id="UP000008827"/>
    </source>
</evidence>
<sequence>MLQHWFLHSRKGYRIINVKCLPVILVERSIEQKSLWQIWISPYLINNSFNNFQSKSATVLKGSTVYIRSVIHLIFHKLLEQVAMSPMDSIPCFQGARRLGIALSSVRNTSSFCNEKASVGSSLRVIEDGMVLRDEKQNELQFNWK</sequence>
<evidence type="ECO:0000313" key="2">
    <source>
        <dbReference type="EnsemblPlants" id="KRH77820"/>
    </source>
</evidence>
<accession>A0A0R0LG35</accession>
<dbReference type="InParanoid" id="A0A0R0LG35"/>
<reference evidence="1" key="3">
    <citation type="submission" date="2018-07" db="EMBL/GenBank/DDBJ databases">
        <title>WGS assembly of Glycine max.</title>
        <authorList>
            <person name="Schmutz J."/>
            <person name="Cannon S."/>
            <person name="Schlueter J."/>
            <person name="Ma J."/>
            <person name="Mitros T."/>
            <person name="Nelson W."/>
            <person name="Hyten D."/>
            <person name="Song Q."/>
            <person name="Thelen J."/>
            <person name="Cheng J."/>
            <person name="Xu D."/>
            <person name="Hellsten U."/>
            <person name="May G."/>
            <person name="Yu Y."/>
            <person name="Sakurai T."/>
            <person name="Umezawa T."/>
            <person name="Bhattacharyya M."/>
            <person name="Sandhu D."/>
            <person name="Valliyodan B."/>
            <person name="Lindquist E."/>
            <person name="Peto M."/>
            <person name="Grant D."/>
            <person name="Shu S."/>
            <person name="Goodstein D."/>
            <person name="Barry K."/>
            <person name="Futrell-Griggs M."/>
            <person name="Abernathy B."/>
            <person name="Du J."/>
            <person name="Tian Z."/>
            <person name="Zhu L."/>
            <person name="Gill N."/>
            <person name="Joshi T."/>
            <person name="Libault M."/>
            <person name="Sethuraman A."/>
            <person name="Zhang X."/>
            <person name="Shinozaki K."/>
            <person name="Nguyen H."/>
            <person name="Wing R."/>
            <person name="Cregan P."/>
            <person name="Specht J."/>
            <person name="Grimwood J."/>
            <person name="Rokhsar D."/>
            <person name="Stacey G."/>
            <person name="Shoemaker R."/>
            <person name="Jackson S."/>
        </authorList>
    </citation>
    <scope>NUCLEOTIDE SEQUENCE</scope>
    <source>
        <tissue evidence="1">Callus</tissue>
    </source>
</reference>
<gene>
    <name evidence="1" type="ORF">GLYMA_01G235400</name>
</gene>
<proteinExistence type="predicted"/>
<reference evidence="2" key="2">
    <citation type="submission" date="2018-02" db="UniProtKB">
        <authorList>
            <consortium name="EnsemblPlants"/>
        </authorList>
    </citation>
    <scope>IDENTIFICATION</scope>
    <source>
        <strain evidence="2">Williams 82</strain>
    </source>
</reference>
<reference evidence="1 2" key="1">
    <citation type="journal article" date="2010" name="Nature">
        <title>Genome sequence of the palaeopolyploid soybean.</title>
        <authorList>
            <person name="Schmutz J."/>
            <person name="Cannon S.B."/>
            <person name="Schlueter J."/>
            <person name="Ma J."/>
            <person name="Mitros T."/>
            <person name="Nelson W."/>
            <person name="Hyten D.L."/>
            <person name="Song Q."/>
            <person name="Thelen J.J."/>
            <person name="Cheng J."/>
            <person name="Xu D."/>
            <person name="Hellsten U."/>
            <person name="May G.D."/>
            <person name="Yu Y."/>
            <person name="Sakurai T."/>
            <person name="Umezawa T."/>
            <person name="Bhattacharyya M.K."/>
            <person name="Sandhu D."/>
            <person name="Valliyodan B."/>
            <person name="Lindquist E."/>
            <person name="Peto M."/>
            <person name="Grant D."/>
            <person name="Shu S."/>
            <person name="Goodstein D."/>
            <person name="Barry K."/>
            <person name="Futrell-Griggs M."/>
            <person name="Abernathy B."/>
            <person name="Du J."/>
            <person name="Tian Z."/>
            <person name="Zhu L."/>
            <person name="Gill N."/>
            <person name="Joshi T."/>
            <person name="Libault M."/>
            <person name="Sethuraman A."/>
            <person name="Zhang X.-C."/>
            <person name="Shinozaki K."/>
            <person name="Nguyen H.T."/>
            <person name="Wing R.A."/>
            <person name="Cregan P."/>
            <person name="Specht J."/>
            <person name="Grimwood J."/>
            <person name="Rokhsar D."/>
            <person name="Stacey G."/>
            <person name="Shoemaker R.C."/>
            <person name="Jackson S.A."/>
        </authorList>
    </citation>
    <scope>NUCLEOTIDE SEQUENCE [LARGE SCALE GENOMIC DNA]</scope>
    <source>
        <strain evidence="2">cv. Williams 82</strain>
        <tissue evidence="1">Callus</tissue>
    </source>
</reference>
<name>A0A0R0LG35_SOYBN</name>
<dbReference type="AlphaFoldDB" id="A0A0R0LG35"/>
<protein>
    <submittedName>
        <fullName evidence="1 2">Uncharacterized protein</fullName>
    </submittedName>
</protein>
<dbReference type="Gramene" id="KRH77820">
    <property type="protein sequence ID" value="KRH77820"/>
    <property type="gene ID" value="GLYMA_01G235400"/>
</dbReference>
<dbReference type="EnsemblPlants" id="KRH77820">
    <property type="protein sequence ID" value="KRH77820"/>
    <property type="gene ID" value="GLYMA_01G235400"/>
</dbReference>